<gene>
    <name evidence="3" type="ORF">DXH78_03165</name>
</gene>
<dbReference type="InterPro" id="IPR014710">
    <property type="entry name" value="RmlC-like_jellyroll"/>
</dbReference>
<evidence type="ECO:0000313" key="3">
    <source>
        <dbReference type="EMBL" id="RDV03673.1"/>
    </source>
</evidence>
<comment type="caution">
    <text evidence="3">The sequence shown here is derived from an EMBL/GenBank/DDBJ whole genome shotgun (WGS) entry which is preliminary data.</text>
</comment>
<dbReference type="InterPro" id="IPR051610">
    <property type="entry name" value="GPI/OXD"/>
</dbReference>
<evidence type="ECO:0000313" key="4">
    <source>
        <dbReference type="Proteomes" id="UP000263993"/>
    </source>
</evidence>
<reference evidence="4" key="1">
    <citation type="submission" date="2018-08" db="EMBL/GenBank/DDBJ databases">
        <authorList>
            <person name="Kim S.-J."/>
            <person name="Jung G.-Y."/>
        </authorList>
    </citation>
    <scope>NUCLEOTIDE SEQUENCE [LARGE SCALE GENOMIC DNA]</scope>
    <source>
        <strain evidence="4">GY_H</strain>
    </source>
</reference>
<dbReference type="EMBL" id="QRGO01000001">
    <property type="protein sequence ID" value="RDV03673.1"/>
    <property type="molecule type" value="Genomic_DNA"/>
</dbReference>
<protein>
    <submittedName>
        <fullName evidence="3">Cupin domain-containing protein</fullName>
    </submittedName>
</protein>
<dbReference type="GO" id="GO:0046872">
    <property type="term" value="F:metal ion binding"/>
    <property type="evidence" value="ECO:0007669"/>
    <property type="project" value="UniProtKB-KW"/>
</dbReference>
<sequence>MPKIDVSKLETRKGSAMYPAAFQHICAGRHKTPLSNGAGLTQFGVNMTRLEPGASTSVRHWHENEDEFVFILMGECVLIENAGETILGPGDCAGFKAGVANGHAIINRSQSDVVLLEVGTRAPSERAHYPGYDLKFERDGTAVRVLHRDGTPY</sequence>
<dbReference type="SUPFAM" id="SSF51182">
    <property type="entry name" value="RmlC-like cupins"/>
    <property type="match status" value="1"/>
</dbReference>
<proteinExistence type="predicted"/>
<dbReference type="PANTHER" id="PTHR35848">
    <property type="entry name" value="OXALATE-BINDING PROTEIN"/>
    <property type="match status" value="1"/>
</dbReference>
<dbReference type="PANTHER" id="PTHR35848:SF9">
    <property type="entry name" value="SLL1358 PROTEIN"/>
    <property type="match status" value="1"/>
</dbReference>
<evidence type="ECO:0000256" key="1">
    <source>
        <dbReference type="ARBA" id="ARBA00022723"/>
    </source>
</evidence>
<dbReference type="Pfam" id="PF07883">
    <property type="entry name" value="Cupin_2"/>
    <property type="match status" value="1"/>
</dbReference>
<dbReference type="CDD" id="cd02224">
    <property type="entry name" value="cupin_SPO2919-like"/>
    <property type="match status" value="1"/>
</dbReference>
<dbReference type="Proteomes" id="UP000263993">
    <property type="component" value="Unassembled WGS sequence"/>
</dbReference>
<accession>A0A371B8C0</accession>
<dbReference type="RefSeq" id="WP_115515697.1">
    <property type="nucleotide sequence ID" value="NZ_QRGO01000001.1"/>
</dbReference>
<keyword evidence="1" id="KW-0479">Metal-binding</keyword>
<feature type="domain" description="Cupin type-2" evidence="2">
    <location>
        <begin position="47"/>
        <end position="118"/>
    </location>
</feature>
<dbReference type="OrthoDB" id="5290459at2"/>
<keyword evidence="4" id="KW-1185">Reference proteome</keyword>
<name>A0A371B8C0_9BRAD</name>
<organism evidence="3 4">
    <name type="scientific">Undibacter mobilis</name>
    <dbReference type="NCBI Taxonomy" id="2292256"/>
    <lineage>
        <taxon>Bacteria</taxon>
        <taxon>Pseudomonadati</taxon>
        <taxon>Pseudomonadota</taxon>
        <taxon>Alphaproteobacteria</taxon>
        <taxon>Hyphomicrobiales</taxon>
        <taxon>Nitrobacteraceae</taxon>
        <taxon>Undibacter</taxon>
    </lineage>
</organism>
<dbReference type="AlphaFoldDB" id="A0A371B8C0"/>
<dbReference type="InterPro" id="IPR013096">
    <property type="entry name" value="Cupin_2"/>
</dbReference>
<dbReference type="InterPro" id="IPR011051">
    <property type="entry name" value="RmlC_Cupin_sf"/>
</dbReference>
<dbReference type="Gene3D" id="2.60.120.10">
    <property type="entry name" value="Jelly Rolls"/>
    <property type="match status" value="1"/>
</dbReference>
<evidence type="ECO:0000259" key="2">
    <source>
        <dbReference type="Pfam" id="PF07883"/>
    </source>
</evidence>